<feature type="compositionally biased region" description="Polar residues" evidence="1">
    <location>
        <begin position="162"/>
        <end position="190"/>
    </location>
</feature>
<dbReference type="Proteomes" id="UP000886595">
    <property type="component" value="Unassembled WGS sequence"/>
</dbReference>
<accession>A0A8X7NUM3</accession>
<feature type="compositionally biased region" description="Low complexity" evidence="1">
    <location>
        <begin position="720"/>
        <end position="736"/>
    </location>
</feature>
<evidence type="ECO:0000256" key="1">
    <source>
        <dbReference type="SAM" id="MobiDB-lite"/>
    </source>
</evidence>
<feature type="region of interest" description="Disordered" evidence="1">
    <location>
        <begin position="612"/>
        <end position="639"/>
    </location>
</feature>
<evidence type="ECO:0000313" key="4">
    <source>
        <dbReference type="Proteomes" id="UP000886595"/>
    </source>
</evidence>
<dbReference type="InterPro" id="IPR009060">
    <property type="entry name" value="UBA-like_sf"/>
</dbReference>
<comment type="caution">
    <text evidence="3">The sequence shown here is derived from an EMBL/GenBank/DDBJ whole genome shotgun (WGS) entry which is preliminary data.</text>
</comment>
<feature type="compositionally biased region" description="Basic and acidic residues" evidence="1">
    <location>
        <begin position="225"/>
        <end position="237"/>
    </location>
</feature>
<feature type="region of interest" description="Disordered" evidence="1">
    <location>
        <begin position="59"/>
        <end position="329"/>
    </location>
</feature>
<dbReference type="SUPFAM" id="SSF46934">
    <property type="entry name" value="UBA-like"/>
    <property type="match status" value="1"/>
</dbReference>
<feature type="compositionally biased region" description="Basic and acidic residues" evidence="1">
    <location>
        <begin position="63"/>
        <end position="81"/>
    </location>
</feature>
<protein>
    <recommendedName>
        <fullName evidence="2">GBF-interacting protein 1 N-terminal domain-containing protein</fullName>
    </recommendedName>
</protein>
<evidence type="ECO:0000259" key="2">
    <source>
        <dbReference type="Pfam" id="PF06972"/>
    </source>
</evidence>
<reference evidence="3 4" key="1">
    <citation type="submission" date="2020-02" db="EMBL/GenBank/DDBJ databases">
        <authorList>
            <person name="Ma Q."/>
            <person name="Huang Y."/>
            <person name="Song X."/>
            <person name="Pei D."/>
        </authorList>
    </citation>
    <scope>NUCLEOTIDE SEQUENCE [LARGE SCALE GENOMIC DNA]</scope>
    <source>
        <strain evidence="3">Sxm20200214</strain>
        <tissue evidence="3">Leaf</tissue>
    </source>
</reference>
<dbReference type="AlphaFoldDB" id="A0A8X7NUM3"/>
<feature type="compositionally biased region" description="Gly residues" evidence="1">
    <location>
        <begin position="1"/>
        <end position="11"/>
    </location>
</feature>
<feature type="region of interest" description="Disordered" evidence="1">
    <location>
        <begin position="1"/>
        <end position="23"/>
    </location>
</feature>
<keyword evidence="4" id="KW-1185">Reference proteome</keyword>
<feature type="region of interest" description="Disordered" evidence="1">
    <location>
        <begin position="400"/>
        <end position="435"/>
    </location>
</feature>
<feature type="region of interest" description="Disordered" evidence="1">
    <location>
        <begin position="687"/>
        <end position="784"/>
    </location>
</feature>
<feature type="compositionally biased region" description="Polar residues" evidence="1">
    <location>
        <begin position="128"/>
        <end position="139"/>
    </location>
</feature>
<sequence>MGSRGGGGGGVSKAKTGVPASSRKVVESLKEIVNCSDLEIYTMLVDCDMDPDETVSRLLSQDTFHEVKSKREKKKETKDPAESWTRSTPNRGARSSGHDGYNTSRGGGNRFKSNETGSVPVNRRENGTRNQWAGSSSTPGVLGRQPPTNSDPTNVEVKKAQPTVSSDAVTSSSLPTPVYQSAWSNANPGQRTMADIVKMGRPLHQKKNVGAPRSTEAQESGSKAPLKDEWPSIEKQDVSSYPTSSLLKPTSESKVPADQFSEPQHLNETHLDDLPVASPPDADEIPPASISNRNLLGDDDDARDSSLYEDENNKVEPHAFEENGGEDVSASVATGFQQLTVENEEDHETLTKEDKPPVIIPSHLQVHTSECSHLMFGSFGLGLGSGQASSGLNDNLEETKEIEDNFRHPDSDFYGEEEEEEEQLKNAATDEQTSYQIDSTARNYHASSDSETEAAPQHEPPLQEDHLYKFSSPADYGFENTQQLNPPSETNPQMQNLDTFPNAMHQGIQDAREPDLHYSPFPTKYNNTTPSSISGPAISMAEALRAASISPQNAMPSAGEQAAALAQHLALNPYSHQPGMPLGHYGNLMSYPFMPQSYNPYMPSAFQQAFPSGSHQSMLPQYKTQATAPPVPPPSAYGFGGGSALSNNFPLSSTSAPNSYEDVLGSQFRDSNHLASSLQQQNEHLAAWHQGQQSNSRVVPGSGYYSLPSHQNQQPPGFRQAQLLQQASQQQQQQQQHFGGHGYGNPYHSQAPMSLDHLHHQHQQQQNARDASKQTHQQLWPNNY</sequence>
<evidence type="ECO:0000313" key="3">
    <source>
        <dbReference type="EMBL" id="KAG2238917.1"/>
    </source>
</evidence>
<feature type="compositionally biased region" description="Basic and acidic residues" evidence="1">
    <location>
        <begin position="400"/>
        <end position="411"/>
    </location>
</feature>
<dbReference type="OrthoDB" id="1081758at2759"/>
<gene>
    <name evidence="3" type="ORF">Bca52824_089777</name>
</gene>
<feature type="domain" description="GBF-interacting protein 1 N-terminal" evidence="2">
    <location>
        <begin position="18"/>
        <end position="76"/>
    </location>
</feature>
<feature type="region of interest" description="Disordered" evidence="1">
    <location>
        <begin position="472"/>
        <end position="499"/>
    </location>
</feature>
<feature type="compositionally biased region" description="Polar residues" evidence="1">
    <location>
        <begin position="612"/>
        <end position="627"/>
    </location>
</feature>
<name>A0A8X7NUM3_BRACI</name>
<feature type="compositionally biased region" description="Polar residues" evidence="1">
    <location>
        <begin position="238"/>
        <end position="253"/>
    </location>
</feature>
<feature type="compositionally biased region" description="Basic and acidic residues" evidence="1">
    <location>
        <begin position="303"/>
        <end position="321"/>
    </location>
</feature>
<organism evidence="3 4">
    <name type="scientific">Brassica carinata</name>
    <name type="common">Ethiopian mustard</name>
    <name type="synonym">Abyssinian cabbage</name>
    <dbReference type="NCBI Taxonomy" id="52824"/>
    <lineage>
        <taxon>Eukaryota</taxon>
        <taxon>Viridiplantae</taxon>
        <taxon>Streptophyta</taxon>
        <taxon>Embryophyta</taxon>
        <taxon>Tracheophyta</taxon>
        <taxon>Spermatophyta</taxon>
        <taxon>Magnoliopsida</taxon>
        <taxon>eudicotyledons</taxon>
        <taxon>Gunneridae</taxon>
        <taxon>Pentapetalae</taxon>
        <taxon>rosids</taxon>
        <taxon>malvids</taxon>
        <taxon>Brassicales</taxon>
        <taxon>Brassicaceae</taxon>
        <taxon>Brassiceae</taxon>
        <taxon>Brassica</taxon>
    </lineage>
</organism>
<feature type="compositionally biased region" description="Acidic residues" evidence="1">
    <location>
        <begin position="413"/>
        <end position="422"/>
    </location>
</feature>
<dbReference type="PANTHER" id="PTHR46445:SF4">
    <property type="entry name" value="PUTATIVE (DUF1296)-RELATED"/>
    <property type="match status" value="1"/>
</dbReference>
<proteinExistence type="predicted"/>
<dbReference type="InterPro" id="IPR009719">
    <property type="entry name" value="GIP1_N"/>
</dbReference>
<dbReference type="EMBL" id="JAAMPC010001604">
    <property type="protein sequence ID" value="KAG2238917.1"/>
    <property type="molecule type" value="Genomic_DNA"/>
</dbReference>
<dbReference type="PANTHER" id="PTHR46445">
    <property type="entry name" value="RNA POLYMERASE II DEGRADATION FACTOR-LIKE PROTEIN (DUF1296)"/>
    <property type="match status" value="1"/>
</dbReference>
<feature type="compositionally biased region" description="Polar residues" evidence="1">
    <location>
        <begin position="774"/>
        <end position="784"/>
    </location>
</feature>
<dbReference type="Pfam" id="PF06972">
    <property type="entry name" value="GIP1_N"/>
    <property type="match status" value="1"/>
</dbReference>
<feature type="region of interest" description="Disordered" evidence="1">
    <location>
        <begin position="441"/>
        <end position="460"/>
    </location>
</feature>
<feature type="compositionally biased region" description="Polar residues" evidence="1">
    <location>
        <begin position="479"/>
        <end position="499"/>
    </location>
</feature>